<accession>A0A087B4Y6</accession>
<gene>
    <name evidence="1" type="ORF">BCUN_0588</name>
</gene>
<sequence length="71" mass="8330">MSLRTEMPDWPWLDADEAQELTGAGDSNFRKDFRYIAQTYRGKLYFDKETLIEAFRANLNNPNTQKEAPNE</sequence>
<organism evidence="1 2">
    <name type="scientific">Bifidobacterium cuniculi</name>
    <dbReference type="NCBI Taxonomy" id="1688"/>
    <lineage>
        <taxon>Bacteria</taxon>
        <taxon>Bacillati</taxon>
        <taxon>Actinomycetota</taxon>
        <taxon>Actinomycetes</taxon>
        <taxon>Bifidobacteriales</taxon>
        <taxon>Bifidobacteriaceae</taxon>
        <taxon>Bifidobacterium</taxon>
    </lineage>
</organism>
<evidence type="ECO:0000313" key="2">
    <source>
        <dbReference type="Proteomes" id="UP000029067"/>
    </source>
</evidence>
<dbReference type="AlphaFoldDB" id="A0A087B4Y6"/>
<evidence type="ECO:0000313" key="1">
    <source>
        <dbReference type="EMBL" id="KFI66086.1"/>
    </source>
</evidence>
<dbReference type="EMBL" id="JGYV01000001">
    <property type="protein sequence ID" value="KFI66086.1"/>
    <property type="molecule type" value="Genomic_DNA"/>
</dbReference>
<keyword evidence="2" id="KW-1185">Reference proteome</keyword>
<protein>
    <submittedName>
        <fullName evidence="1">Uncharacterized protein</fullName>
    </submittedName>
</protein>
<name>A0A087B4Y6_9BIFI</name>
<dbReference type="RefSeq" id="WP_152598040.1">
    <property type="nucleotide sequence ID" value="NZ_JGYV01000001.1"/>
</dbReference>
<proteinExistence type="predicted"/>
<dbReference type="Proteomes" id="UP000029067">
    <property type="component" value="Unassembled WGS sequence"/>
</dbReference>
<dbReference type="STRING" id="1688.BCUN_0588"/>
<comment type="caution">
    <text evidence="1">The sequence shown here is derived from an EMBL/GenBank/DDBJ whole genome shotgun (WGS) entry which is preliminary data.</text>
</comment>
<reference evidence="1 2" key="1">
    <citation type="submission" date="2014-03" db="EMBL/GenBank/DDBJ databases">
        <title>Genomics of Bifidobacteria.</title>
        <authorList>
            <person name="Ventura M."/>
            <person name="Milani C."/>
            <person name="Lugli G.A."/>
        </authorList>
    </citation>
    <scope>NUCLEOTIDE SEQUENCE [LARGE SCALE GENOMIC DNA]</scope>
    <source>
        <strain evidence="1 2">LMG 10738</strain>
    </source>
</reference>